<evidence type="ECO:0000313" key="10">
    <source>
        <dbReference type="EMBL" id="KAG0555452.1"/>
    </source>
</evidence>
<keyword evidence="5" id="KW-0210">Decarboxylase</keyword>
<keyword evidence="4" id="KW-0028">Amino-acid biosynthesis</keyword>
<evidence type="ECO:0000259" key="9">
    <source>
        <dbReference type="Pfam" id="PF00218"/>
    </source>
</evidence>
<dbReference type="EC" id="4.1.1.48" evidence="3"/>
<evidence type="ECO:0000256" key="3">
    <source>
        <dbReference type="ARBA" id="ARBA00012362"/>
    </source>
</evidence>
<sequence>MEAMLLRPALAWSSRSCITAVAGGATIDGADMRLGGAGTRMSRFQDCSGRSRSRSRGCGRGVGVVMCSEGEPQRNRLAGIIKNKQRILESQLRSMAEGELESKLALTKAVTKPYSLLDTIAQQIMEGRTAIVLEVARLSPSETPEMLAERCVEYVNWGATALAICTDEESSPDGLADLKAVCQAVQVPILRRDWIIHPLQIADTCEAGASALTAVYSVLSKGLPAILNYAVSLGLDAVVEIINMKELQEVATLGIPIYGINISVGLAISMPSIRRDISKSLIGEIPFGASTLVGVYSIDEARTMKYAGADAIYIKHEVLHGPQAIEKNPQVFLEVLREAMSGDD</sequence>
<evidence type="ECO:0000313" key="11">
    <source>
        <dbReference type="Proteomes" id="UP000822688"/>
    </source>
</evidence>
<organism evidence="10 11">
    <name type="scientific">Ceratodon purpureus</name>
    <name type="common">Fire moss</name>
    <name type="synonym">Dicranum purpureum</name>
    <dbReference type="NCBI Taxonomy" id="3225"/>
    <lineage>
        <taxon>Eukaryota</taxon>
        <taxon>Viridiplantae</taxon>
        <taxon>Streptophyta</taxon>
        <taxon>Embryophyta</taxon>
        <taxon>Bryophyta</taxon>
        <taxon>Bryophytina</taxon>
        <taxon>Bryopsida</taxon>
        <taxon>Dicranidae</taxon>
        <taxon>Pseudoditrichales</taxon>
        <taxon>Ditrichaceae</taxon>
        <taxon>Ceratodon</taxon>
    </lineage>
</organism>
<dbReference type="InterPro" id="IPR013798">
    <property type="entry name" value="Indole-3-glycerol_P_synth_dom"/>
</dbReference>
<keyword evidence="8" id="KW-0456">Lyase</keyword>
<comment type="catalytic activity">
    <reaction evidence="1">
        <text>1-(2-carboxyphenylamino)-1-deoxy-D-ribulose 5-phosphate + H(+) = (1S,2R)-1-C-(indol-3-yl)glycerol 3-phosphate + CO2 + H2O</text>
        <dbReference type="Rhea" id="RHEA:23476"/>
        <dbReference type="ChEBI" id="CHEBI:15377"/>
        <dbReference type="ChEBI" id="CHEBI:15378"/>
        <dbReference type="ChEBI" id="CHEBI:16526"/>
        <dbReference type="ChEBI" id="CHEBI:58613"/>
        <dbReference type="ChEBI" id="CHEBI:58866"/>
        <dbReference type="EC" id="4.1.1.48"/>
    </reaction>
</comment>
<dbReference type="OrthoDB" id="524799at2759"/>
<evidence type="ECO:0000256" key="7">
    <source>
        <dbReference type="ARBA" id="ARBA00023141"/>
    </source>
</evidence>
<dbReference type="PANTHER" id="PTHR22854">
    <property type="entry name" value="TRYPTOPHAN BIOSYNTHESIS PROTEIN"/>
    <property type="match status" value="1"/>
</dbReference>
<keyword evidence="11" id="KW-1185">Reference proteome</keyword>
<evidence type="ECO:0000256" key="6">
    <source>
        <dbReference type="ARBA" id="ARBA00022822"/>
    </source>
</evidence>
<keyword evidence="6" id="KW-0822">Tryptophan biosynthesis</keyword>
<dbReference type="GO" id="GO:0004640">
    <property type="term" value="F:phosphoribosylanthranilate isomerase activity"/>
    <property type="evidence" value="ECO:0007669"/>
    <property type="project" value="TreeGrafter"/>
</dbReference>
<dbReference type="Gene3D" id="3.20.20.70">
    <property type="entry name" value="Aldolase class I"/>
    <property type="match status" value="1"/>
</dbReference>
<dbReference type="AlphaFoldDB" id="A0A8T0GE16"/>
<evidence type="ECO:0000256" key="5">
    <source>
        <dbReference type="ARBA" id="ARBA00022793"/>
    </source>
</evidence>
<dbReference type="GO" id="GO:0000162">
    <property type="term" value="P:L-tryptophan biosynthetic process"/>
    <property type="evidence" value="ECO:0007669"/>
    <property type="project" value="UniProtKB-KW"/>
</dbReference>
<dbReference type="Proteomes" id="UP000822688">
    <property type="component" value="Chromosome 12"/>
</dbReference>
<reference evidence="10" key="1">
    <citation type="submission" date="2020-06" db="EMBL/GenBank/DDBJ databases">
        <title>WGS assembly of Ceratodon purpureus strain R40.</title>
        <authorList>
            <person name="Carey S.B."/>
            <person name="Jenkins J."/>
            <person name="Shu S."/>
            <person name="Lovell J.T."/>
            <person name="Sreedasyam A."/>
            <person name="Maumus F."/>
            <person name="Tiley G.P."/>
            <person name="Fernandez-Pozo N."/>
            <person name="Barry K."/>
            <person name="Chen C."/>
            <person name="Wang M."/>
            <person name="Lipzen A."/>
            <person name="Daum C."/>
            <person name="Saski C.A."/>
            <person name="Payton A.C."/>
            <person name="Mcbreen J.C."/>
            <person name="Conrad R.E."/>
            <person name="Kollar L.M."/>
            <person name="Olsson S."/>
            <person name="Huttunen S."/>
            <person name="Landis J.B."/>
            <person name="Wickett N.J."/>
            <person name="Johnson M.G."/>
            <person name="Rensing S.A."/>
            <person name="Grimwood J."/>
            <person name="Schmutz J."/>
            <person name="Mcdaniel S.F."/>
        </authorList>
    </citation>
    <scope>NUCLEOTIDE SEQUENCE</scope>
    <source>
        <strain evidence="10">R40</strain>
    </source>
</reference>
<evidence type="ECO:0000256" key="4">
    <source>
        <dbReference type="ARBA" id="ARBA00022605"/>
    </source>
</evidence>
<dbReference type="SUPFAM" id="SSF51366">
    <property type="entry name" value="Ribulose-phoshate binding barrel"/>
    <property type="match status" value="1"/>
</dbReference>
<evidence type="ECO:0000256" key="2">
    <source>
        <dbReference type="ARBA" id="ARBA00004696"/>
    </source>
</evidence>
<dbReference type="InterPro" id="IPR011060">
    <property type="entry name" value="RibuloseP-bd_barrel"/>
</dbReference>
<gene>
    <name evidence="10" type="ORF">KC19_12G170100</name>
</gene>
<proteinExistence type="predicted"/>
<dbReference type="InterPro" id="IPR045186">
    <property type="entry name" value="Indole-3-glycerol_P_synth"/>
</dbReference>
<dbReference type="EMBL" id="CM026433">
    <property type="protein sequence ID" value="KAG0555452.1"/>
    <property type="molecule type" value="Genomic_DNA"/>
</dbReference>
<keyword evidence="7" id="KW-0057">Aromatic amino acid biosynthesis</keyword>
<evidence type="ECO:0000256" key="1">
    <source>
        <dbReference type="ARBA" id="ARBA00001633"/>
    </source>
</evidence>
<name>A0A8T0GE16_CERPU</name>
<dbReference type="GO" id="GO:0004425">
    <property type="term" value="F:indole-3-glycerol-phosphate synthase activity"/>
    <property type="evidence" value="ECO:0007669"/>
    <property type="project" value="UniProtKB-EC"/>
</dbReference>
<comment type="caution">
    <text evidence="10">The sequence shown here is derived from an EMBL/GenBank/DDBJ whole genome shotgun (WGS) entry which is preliminary data.</text>
</comment>
<dbReference type="InterPro" id="IPR013785">
    <property type="entry name" value="Aldolase_TIM"/>
</dbReference>
<dbReference type="PANTHER" id="PTHR22854:SF2">
    <property type="entry name" value="INDOLE-3-GLYCEROL-PHOSPHATE SYNTHASE"/>
    <property type="match status" value="1"/>
</dbReference>
<feature type="domain" description="Indole-3-glycerol phosphate synthase" evidence="9">
    <location>
        <begin position="80"/>
        <end position="316"/>
    </location>
</feature>
<dbReference type="Pfam" id="PF00218">
    <property type="entry name" value="IGPS"/>
    <property type="match status" value="1"/>
</dbReference>
<evidence type="ECO:0000256" key="8">
    <source>
        <dbReference type="ARBA" id="ARBA00023239"/>
    </source>
</evidence>
<comment type="pathway">
    <text evidence="2">Amino-acid biosynthesis; L-tryptophan biosynthesis; L-tryptophan from chorismate: step 4/5.</text>
</comment>
<protein>
    <recommendedName>
        <fullName evidence="3">indole-3-glycerol-phosphate synthase</fullName>
        <ecNumber evidence="3">4.1.1.48</ecNumber>
    </recommendedName>
</protein>
<accession>A0A8T0GE16</accession>